<evidence type="ECO:0000313" key="1">
    <source>
        <dbReference type="EMBL" id="KAE8765810.1"/>
    </source>
</evidence>
<reference evidence="1 2" key="1">
    <citation type="submission" date="2019-10" db="EMBL/GenBank/DDBJ databases">
        <title>Georgenia wutianyii sp. nov. and Georgenia yuyongxinii sp. nov. isolated from plateau pika (Ochotona curzoniae) in the Qinghai-Tibet plateau of China.</title>
        <authorList>
            <person name="Tian Z."/>
        </authorList>
    </citation>
    <scope>NUCLEOTIDE SEQUENCE [LARGE SCALE GENOMIC DNA]</scope>
    <source>
        <strain evidence="1 2">DSM 21501</strain>
    </source>
</reference>
<dbReference type="RefSeq" id="WP_152200589.1">
    <property type="nucleotide sequence ID" value="NZ_VUKF01000004.1"/>
</dbReference>
<name>A0A7J5UU74_9MICO</name>
<evidence type="ECO:0000313" key="2">
    <source>
        <dbReference type="Proteomes" id="UP000451860"/>
    </source>
</evidence>
<comment type="caution">
    <text evidence="1">The sequence shown here is derived from an EMBL/GenBank/DDBJ whole genome shotgun (WGS) entry which is preliminary data.</text>
</comment>
<protein>
    <submittedName>
        <fullName evidence="1">Uncharacterized protein</fullName>
    </submittedName>
</protein>
<organism evidence="1 2">
    <name type="scientific">Georgenia thermotolerans</name>
    <dbReference type="NCBI Taxonomy" id="527326"/>
    <lineage>
        <taxon>Bacteria</taxon>
        <taxon>Bacillati</taxon>
        <taxon>Actinomycetota</taxon>
        <taxon>Actinomycetes</taxon>
        <taxon>Micrococcales</taxon>
        <taxon>Bogoriellaceae</taxon>
        <taxon>Georgenia</taxon>
    </lineage>
</organism>
<gene>
    <name evidence="1" type="ORF">GB883_01765</name>
</gene>
<accession>A0A7J5UU74</accession>
<dbReference type="OrthoDB" id="5193629at2"/>
<dbReference type="EMBL" id="WHJE01000004">
    <property type="protein sequence ID" value="KAE8765810.1"/>
    <property type="molecule type" value="Genomic_DNA"/>
</dbReference>
<keyword evidence="2" id="KW-1185">Reference proteome</keyword>
<proteinExistence type="predicted"/>
<sequence length="137" mass="14724">MSDQHGAQSAWVHHGDFGGTAAADGVDAQDPAGMYELAGLDRTRWAILAVDLRRWRGGDSVIVYALDRAKYGVSDPDELMALAARLGHLPVVRFRVQVADLLAFVDASFTRFSARLVHRGVEGYPLTVVGAEESGSA</sequence>
<dbReference type="Proteomes" id="UP000451860">
    <property type="component" value="Unassembled WGS sequence"/>
</dbReference>
<dbReference type="AlphaFoldDB" id="A0A7J5UU74"/>